<protein>
    <submittedName>
        <fullName evidence="1">Uncharacterized protein</fullName>
    </submittedName>
</protein>
<gene>
    <name evidence="1" type="ORF">CEXT_378761</name>
</gene>
<dbReference type="EMBL" id="BPLR01011628">
    <property type="protein sequence ID" value="GIY47810.1"/>
    <property type="molecule type" value="Genomic_DNA"/>
</dbReference>
<reference evidence="1 2" key="1">
    <citation type="submission" date="2021-06" db="EMBL/GenBank/DDBJ databases">
        <title>Caerostris extrusa draft genome.</title>
        <authorList>
            <person name="Kono N."/>
            <person name="Arakawa K."/>
        </authorList>
    </citation>
    <scope>NUCLEOTIDE SEQUENCE [LARGE SCALE GENOMIC DNA]</scope>
</reference>
<accession>A0AAV4TSG6</accession>
<name>A0AAV4TSG6_CAEEX</name>
<dbReference type="AlphaFoldDB" id="A0AAV4TSG6"/>
<comment type="caution">
    <text evidence="1">The sequence shown here is derived from an EMBL/GenBank/DDBJ whole genome shotgun (WGS) entry which is preliminary data.</text>
</comment>
<organism evidence="1 2">
    <name type="scientific">Caerostris extrusa</name>
    <name type="common">Bark spider</name>
    <name type="synonym">Caerostris bankana</name>
    <dbReference type="NCBI Taxonomy" id="172846"/>
    <lineage>
        <taxon>Eukaryota</taxon>
        <taxon>Metazoa</taxon>
        <taxon>Ecdysozoa</taxon>
        <taxon>Arthropoda</taxon>
        <taxon>Chelicerata</taxon>
        <taxon>Arachnida</taxon>
        <taxon>Araneae</taxon>
        <taxon>Araneomorphae</taxon>
        <taxon>Entelegynae</taxon>
        <taxon>Araneoidea</taxon>
        <taxon>Araneidae</taxon>
        <taxon>Caerostris</taxon>
    </lineage>
</organism>
<keyword evidence="2" id="KW-1185">Reference proteome</keyword>
<proteinExistence type="predicted"/>
<evidence type="ECO:0000313" key="2">
    <source>
        <dbReference type="Proteomes" id="UP001054945"/>
    </source>
</evidence>
<sequence>MACFQLITNTQNQLESAKEDTLLSLFLICYRIPALCQGITQSVERSAEHVESGGWRRGVSSAVSTDQRKGCELTEQSREKDRRCIVENCQMGGSVYKNQLYTGLHQKGLLHCAQDVNPLVQAVHSGHLISCFHL</sequence>
<evidence type="ECO:0000313" key="1">
    <source>
        <dbReference type="EMBL" id="GIY47810.1"/>
    </source>
</evidence>
<dbReference type="Proteomes" id="UP001054945">
    <property type="component" value="Unassembled WGS sequence"/>
</dbReference>